<keyword evidence="1" id="KW-0732">Signal</keyword>
<organism evidence="3 4">
    <name type="scientific">Raphanus sativus</name>
    <name type="common">Radish</name>
    <name type="synonym">Raphanus raphanistrum var. sativus</name>
    <dbReference type="NCBI Taxonomy" id="3726"/>
    <lineage>
        <taxon>Eukaryota</taxon>
        <taxon>Viridiplantae</taxon>
        <taxon>Streptophyta</taxon>
        <taxon>Embryophyta</taxon>
        <taxon>Tracheophyta</taxon>
        <taxon>Spermatophyta</taxon>
        <taxon>Magnoliopsida</taxon>
        <taxon>eudicotyledons</taxon>
        <taxon>Gunneridae</taxon>
        <taxon>Pentapetalae</taxon>
        <taxon>rosids</taxon>
        <taxon>malvids</taxon>
        <taxon>Brassicales</taxon>
        <taxon>Brassicaceae</taxon>
        <taxon>Brassiceae</taxon>
        <taxon>Raphanus</taxon>
    </lineage>
</organism>
<dbReference type="PANTHER" id="PTHR48222:SF4">
    <property type="entry name" value="PROTEINASE INHIBITOR, PROPEPTIDE"/>
    <property type="match status" value="1"/>
</dbReference>
<dbReference type="FunFam" id="3.30.70.80:FF:000019">
    <property type="entry name" value="Subtilisin-like protease SBT3.3"/>
    <property type="match status" value="1"/>
</dbReference>
<dbReference type="GeneID" id="108834367"/>
<feature type="signal peptide" evidence="1">
    <location>
        <begin position="1"/>
        <end position="31"/>
    </location>
</feature>
<accession>A0A6J0LUY5</accession>
<dbReference type="OrthoDB" id="687377at2759"/>
<evidence type="ECO:0000313" key="4">
    <source>
        <dbReference type="RefSeq" id="XP_018463201.1"/>
    </source>
</evidence>
<sequence length="130" mass="13896">MQTSSSATPPARRSLCLILLVLTLLSSITMAESTGEASSEAKVHIVYTEKPTDEEPKEYHLRTLSSALGSEEAAKDALIYSYKEAASGFSAKLTPAQVEEISKQPGVIQVVPSQTYQLHKPVGAGGFKLT</sequence>
<dbReference type="Gene3D" id="3.30.70.80">
    <property type="entry name" value="Peptidase S8 propeptide/proteinase inhibitor I9"/>
    <property type="match status" value="1"/>
</dbReference>
<dbReference type="RefSeq" id="XP_018463201.1">
    <property type="nucleotide sequence ID" value="XM_018607699.2"/>
</dbReference>
<dbReference type="InterPro" id="IPR010259">
    <property type="entry name" value="S8pro/Inhibitor_I9"/>
</dbReference>
<dbReference type="Proteomes" id="UP000504610">
    <property type="component" value="Chromosome 2"/>
</dbReference>
<proteinExistence type="predicted"/>
<name>A0A6J0LUY5_RAPSA</name>
<protein>
    <submittedName>
        <fullName evidence="4">Subtilisin-like protease SBT3.4</fullName>
    </submittedName>
</protein>
<reference evidence="4" key="2">
    <citation type="submission" date="2025-08" db="UniProtKB">
        <authorList>
            <consortium name="RefSeq"/>
        </authorList>
    </citation>
    <scope>IDENTIFICATION</scope>
    <source>
        <tissue evidence="4">Leaf</tissue>
    </source>
</reference>
<dbReference type="KEGG" id="rsz:108834367"/>
<reference evidence="3" key="1">
    <citation type="journal article" date="2019" name="Database">
        <title>The radish genome database (RadishGD): an integrated information resource for radish genomics.</title>
        <authorList>
            <person name="Yu H.J."/>
            <person name="Baek S."/>
            <person name="Lee Y.J."/>
            <person name="Cho A."/>
            <person name="Mun J.H."/>
        </authorList>
    </citation>
    <scope>NUCLEOTIDE SEQUENCE [LARGE SCALE GENOMIC DNA]</scope>
    <source>
        <strain evidence="3">cv. WK10039</strain>
    </source>
</reference>
<gene>
    <name evidence="4" type="primary">LOC108834367</name>
</gene>
<keyword evidence="3" id="KW-1185">Reference proteome</keyword>
<dbReference type="PANTHER" id="PTHR48222">
    <property type="entry name" value="PROTEINASE INHIBITOR, PROPEPTIDE"/>
    <property type="match status" value="1"/>
</dbReference>
<feature type="domain" description="Inhibitor I9" evidence="2">
    <location>
        <begin position="44"/>
        <end position="119"/>
    </location>
</feature>
<feature type="chain" id="PRO_5027105221" evidence="1">
    <location>
        <begin position="32"/>
        <end position="130"/>
    </location>
</feature>
<evidence type="ECO:0000313" key="3">
    <source>
        <dbReference type="Proteomes" id="UP000504610"/>
    </source>
</evidence>
<dbReference type="Pfam" id="PF05922">
    <property type="entry name" value="Inhibitor_I9"/>
    <property type="match status" value="1"/>
</dbReference>
<dbReference type="InterPro" id="IPR037045">
    <property type="entry name" value="S8pro/Inhibitor_I9_sf"/>
</dbReference>
<evidence type="ECO:0000256" key="1">
    <source>
        <dbReference type="SAM" id="SignalP"/>
    </source>
</evidence>
<evidence type="ECO:0000259" key="2">
    <source>
        <dbReference type="Pfam" id="PF05922"/>
    </source>
</evidence>
<dbReference type="AlphaFoldDB" id="A0A6J0LUY5"/>